<proteinExistence type="predicted"/>
<organism evidence="1 2">
    <name type="scientific">Vaccinium darrowii</name>
    <dbReference type="NCBI Taxonomy" id="229202"/>
    <lineage>
        <taxon>Eukaryota</taxon>
        <taxon>Viridiplantae</taxon>
        <taxon>Streptophyta</taxon>
        <taxon>Embryophyta</taxon>
        <taxon>Tracheophyta</taxon>
        <taxon>Spermatophyta</taxon>
        <taxon>Magnoliopsida</taxon>
        <taxon>eudicotyledons</taxon>
        <taxon>Gunneridae</taxon>
        <taxon>Pentapetalae</taxon>
        <taxon>asterids</taxon>
        <taxon>Ericales</taxon>
        <taxon>Ericaceae</taxon>
        <taxon>Vaccinioideae</taxon>
        <taxon>Vaccinieae</taxon>
        <taxon>Vaccinium</taxon>
    </lineage>
</organism>
<dbReference type="Proteomes" id="UP000828048">
    <property type="component" value="Chromosome 6"/>
</dbReference>
<protein>
    <submittedName>
        <fullName evidence="1">Uncharacterized protein</fullName>
    </submittedName>
</protein>
<evidence type="ECO:0000313" key="1">
    <source>
        <dbReference type="EMBL" id="KAH7838376.1"/>
    </source>
</evidence>
<accession>A0ACB7XCF7</accession>
<evidence type="ECO:0000313" key="2">
    <source>
        <dbReference type="Proteomes" id="UP000828048"/>
    </source>
</evidence>
<name>A0ACB7XCF7_9ERIC</name>
<dbReference type="EMBL" id="CM037156">
    <property type="protein sequence ID" value="KAH7838376.1"/>
    <property type="molecule type" value="Genomic_DNA"/>
</dbReference>
<comment type="caution">
    <text evidence="1">The sequence shown here is derived from an EMBL/GenBank/DDBJ whole genome shotgun (WGS) entry which is preliminary data.</text>
</comment>
<reference evidence="1 2" key="1">
    <citation type="journal article" date="2021" name="Hortic Res">
        <title>High-quality reference genome and annotation aids understanding of berry development for evergreen blueberry (Vaccinium darrowii).</title>
        <authorList>
            <person name="Yu J."/>
            <person name="Hulse-Kemp A.M."/>
            <person name="Babiker E."/>
            <person name="Staton M."/>
        </authorList>
    </citation>
    <scope>NUCLEOTIDE SEQUENCE [LARGE SCALE GENOMIC DNA]</scope>
    <source>
        <strain evidence="2">cv. NJ 8807/NJ 8810</strain>
        <tissue evidence="1">Young leaf</tissue>
    </source>
</reference>
<sequence length="128" mass="14364">MAEPSNFCFIWRFQAGCKHPQHSSHLLDDDWSSRSVVLLDEKSVALLETSQDPLKRRICHLKTLAKQAFSIEEIFTKVINIGSLVGDIVIKGAESSTTCRTNVTPLRRLCIMMYCLAVIICIILLPSS</sequence>
<keyword evidence="2" id="KW-1185">Reference proteome</keyword>
<gene>
    <name evidence="1" type="ORF">Vadar_025591</name>
</gene>